<dbReference type="Gene3D" id="3.30.1950.10">
    <property type="entry name" value="wza like domain"/>
    <property type="match status" value="1"/>
</dbReference>
<dbReference type="Proteomes" id="UP000245629">
    <property type="component" value="Chromosome 3"/>
</dbReference>
<feature type="domain" description="Soluble ligand binding" evidence="3">
    <location>
        <begin position="88"/>
        <end position="139"/>
    </location>
</feature>
<dbReference type="RefSeq" id="WP_109330780.1">
    <property type="nucleotide sequence ID" value="NZ_CP029354.1"/>
</dbReference>
<dbReference type="Pfam" id="PF02563">
    <property type="entry name" value="Poly_export"/>
    <property type="match status" value="1"/>
</dbReference>
<gene>
    <name evidence="4" type="ORF">DEW08_20610</name>
</gene>
<reference evidence="5" key="1">
    <citation type="submission" date="2018-05" db="EMBL/GenBank/DDBJ databases">
        <title>Azospirillum thermophila sp. nov., a novel isolated from hot spring.</title>
        <authorList>
            <person name="Zhao Z."/>
        </authorList>
    </citation>
    <scope>NUCLEOTIDE SEQUENCE [LARGE SCALE GENOMIC DNA]</scope>
    <source>
        <strain evidence="5">CFH 70021</strain>
    </source>
</reference>
<evidence type="ECO:0000259" key="2">
    <source>
        <dbReference type="Pfam" id="PF02563"/>
    </source>
</evidence>
<dbReference type="GO" id="GO:0015159">
    <property type="term" value="F:polysaccharide transmembrane transporter activity"/>
    <property type="evidence" value="ECO:0007669"/>
    <property type="project" value="InterPro"/>
</dbReference>
<name>A0A2S2CVG7_9PROT</name>
<keyword evidence="5" id="KW-1185">Reference proteome</keyword>
<dbReference type="EMBL" id="CP029354">
    <property type="protein sequence ID" value="AWK88469.1"/>
    <property type="molecule type" value="Genomic_DNA"/>
</dbReference>
<evidence type="ECO:0000313" key="5">
    <source>
        <dbReference type="Proteomes" id="UP000245629"/>
    </source>
</evidence>
<dbReference type="OrthoDB" id="197007at2"/>
<proteinExistence type="predicted"/>
<evidence type="ECO:0000256" key="1">
    <source>
        <dbReference type="ARBA" id="ARBA00022729"/>
    </source>
</evidence>
<dbReference type="InterPro" id="IPR003715">
    <property type="entry name" value="Poly_export_N"/>
</dbReference>
<dbReference type="InterPro" id="IPR019554">
    <property type="entry name" value="Soluble_ligand-bd"/>
</dbReference>
<dbReference type="PANTHER" id="PTHR33619">
    <property type="entry name" value="POLYSACCHARIDE EXPORT PROTEIN GFCE-RELATED"/>
    <property type="match status" value="1"/>
</dbReference>
<organism evidence="4 5">
    <name type="scientific">Azospirillum thermophilum</name>
    <dbReference type="NCBI Taxonomy" id="2202148"/>
    <lineage>
        <taxon>Bacteria</taxon>
        <taxon>Pseudomonadati</taxon>
        <taxon>Pseudomonadota</taxon>
        <taxon>Alphaproteobacteria</taxon>
        <taxon>Rhodospirillales</taxon>
        <taxon>Azospirillaceae</taxon>
        <taxon>Azospirillum</taxon>
    </lineage>
</organism>
<keyword evidence="1" id="KW-0732">Signal</keyword>
<evidence type="ECO:0000313" key="4">
    <source>
        <dbReference type="EMBL" id="AWK88469.1"/>
    </source>
</evidence>
<dbReference type="KEGG" id="azz:DEW08_20610"/>
<dbReference type="Gene3D" id="3.10.560.10">
    <property type="entry name" value="Outer membrane lipoprotein wza domain like"/>
    <property type="match status" value="1"/>
</dbReference>
<accession>A0A2S2CVG7</accession>
<dbReference type="PANTHER" id="PTHR33619:SF3">
    <property type="entry name" value="POLYSACCHARIDE EXPORT PROTEIN GFCE-RELATED"/>
    <property type="match status" value="1"/>
</dbReference>
<dbReference type="InterPro" id="IPR049712">
    <property type="entry name" value="Poly_export"/>
</dbReference>
<dbReference type="AlphaFoldDB" id="A0A2S2CVG7"/>
<sequence length="161" mass="17716">MPDLQESQAHPYQLDSGDELRVIVLDDPQLSGQFKVDGTGAISIPTVQRLEARGKTTAQLEQDLRAALKQGQLRSPEVSVEVVTARPFFILGEVARPGAYPYVPDMSVLTAVAIAGGFTYRAQGDYVSVTRKIDNEKVERRAGRSARIEPGDVIYVFERII</sequence>
<evidence type="ECO:0000259" key="3">
    <source>
        <dbReference type="Pfam" id="PF10531"/>
    </source>
</evidence>
<feature type="domain" description="Polysaccharide export protein N-terminal" evidence="2">
    <location>
        <begin position="8"/>
        <end position="82"/>
    </location>
</feature>
<dbReference type="Pfam" id="PF10531">
    <property type="entry name" value="SLBB"/>
    <property type="match status" value="1"/>
</dbReference>
<protein>
    <submittedName>
        <fullName evidence="4">Polysaccharide biosynthesis protein</fullName>
    </submittedName>
</protein>